<accession>A0ABY5PGM2</accession>
<gene>
    <name evidence="1" type="ORF">LRS13_24665</name>
</gene>
<dbReference type="EMBL" id="CP088295">
    <property type="protein sequence ID" value="UUY03813.1"/>
    <property type="molecule type" value="Genomic_DNA"/>
</dbReference>
<evidence type="ECO:0000313" key="1">
    <source>
        <dbReference type="EMBL" id="UUY03813.1"/>
    </source>
</evidence>
<sequence length="820" mass="83151">MLIGMVGSANAATYADFEAGGTVELGPSVTLDPGTVTDVGDTLELSGATLSYGDIGAGEGVTGVVTEDTLTLRGGEFTFADEVATGTFTVDEENPLTFSLDGSGDSDGTLIPAASEAPAVQAFAGIGQGDAEDAALGVLPTVPADNGPTFYTIDVQCCGGGAQTLGLNLRQKQRQPNNSVVETGRVLVAVNLTNRRYRVEVINWKFAFQGSNATLSAVVAGQDILNPFEFTGVSGTLTGQVQLAKGVYLTGGTLRWDKNGFTVSGSARIDCLTGSIGAQLNGTIVDNDDWSFSVSGATSGGCVLSDDLQLPTGDLTGEISSEAGAITGLFEVGGVIQTTLLPDGVDEWDARFRFIYDGTDAGSYVAFFAEADIGVAQGKVNFDGTFGLAADFTIPFGGSSVAFDGDINRTTPGGPVTYDVGGSANIVFGKGTLAGSLRLTNDALTFTGDVTVACPVSGSISGGVATTVPLTGGNDWSVGISGGAPSGCGVTNEFSLGAGTGISGEIKSVGGVVSVNASANATVNTTLIPTKTSFSAGFSFAASQGAYSVAVNGSTQGAGFSAAVASNGTFDLSFNLSDLAIGGVTLGANGTIKRTTPGGAVAYTISGSLAGQAKLYDNLYLRGGSLSISNTGGLKFSGTVRQMCTTGYLDASASGSITDSRNWSFDAQGLASSCTLGRAAKFNGTTFFADIDSVNNKVTYSAGVAATQINLFSTSFLLIGRTTTWLTNVSATISNTCVGCQEGGKNRITFRGTGNAKFTLLFIPTTVSATVDGVFDFSGSTIRRVDIRITKIGWNIFTAGVQAALVSALDCDVEKGFTTA</sequence>
<reference evidence="2" key="1">
    <citation type="submission" date="2021-11" db="EMBL/GenBank/DDBJ databases">
        <title>Cultivation dependent microbiological survey of springs from the worlds oldest radium mine currently devoted to the extraction of radon-saturated water.</title>
        <authorList>
            <person name="Kapinusova G."/>
            <person name="Smrhova T."/>
            <person name="Strejcek M."/>
            <person name="Suman J."/>
            <person name="Jani K."/>
            <person name="Pajer P."/>
            <person name="Uhlik O."/>
        </authorList>
    </citation>
    <scope>NUCLEOTIDE SEQUENCE [LARGE SCALE GENOMIC DNA]</scope>
    <source>
        <strain evidence="2">J379</strain>
    </source>
</reference>
<dbReference type="Proteomes" id="UP001058860">
    <property type="component" value="Chromosome"/>
</dbReference>
<name>A0ABY5PGM2_9ACTN</name>
<protein>
    <submittedName>
        <fullName evidence="1">Uncharacterized protein</fullName>
    </submittedName>
</protein>
<proteinExistence type="predicted"/>
<evidence type="ECO:0000313" key="2">
    <source>
        <dbReference type="Proteomes" id="UP001058860"/>
    </source>
</evidence>
<organism evidence="1 2">
    <name type="scientific">Svornostia abyssi</name>
    <dbReference type="NCBI Taxonomy" id="2898438"/>
    <lineage>
        <taxon>Bacteria</taxon>
        <taxon>Bacillati</taxon>
        <taxon>Actinomycetota</taxon>
        <taxon>Thermoleophilia</taxon>
        <taxon>Solirubrobacterales</taxon>
        <taxon>Baekduiaceae</taxon>
        <taxon>Svornostia</taxon>
    </lineage>
</organism>
<keyword evidence="2" id="KW-1185">Reference proteome</keyword>
<dbReference type="RefSeq" id="WP_353864310.1">
    <property type="nucleotide sequence ID" value="NZ_CP088295.1"/>
</dbReference>